<feature type="domain" description="PKD/Chitinase" evidence="2">
    <location>
        <begin position="58"/>
        <end position="145"/>
    </location>
</feature>
<keyword evidence="1" id="KW-0732">Signal</keyword>
<accession>A0ABW7GRE7</accession>
<feature type="signal peptide" evidence="1">
    <location>
        <begin position="1"/>
        <end position="22"/>
    </location>
</feature>
<evidence type="ECO:0000259" key="2">
    <source>
        <dbReference type="SMART" id="SM00089"/>
    </source>
</evidence>
<dbReference type="PANTHER" id="PTHR46182">
    <property type="entry name" value="FI19480P1"/>
    <property type="match status" value="1"/>
</dbReference>
<dbReference type="InterPro" id="IPR022409">
    <property type="entry name" value="PKD/Chitinase_dom"/>
</dbReference>
<dbReference type="Gene3D" id="2.60.40.10">
    <property type="entry name" value="Immunoglobulins"/>
    <property type="match status" value="4"/>
</dbReference>
<dbReference type="CDD" id="cd00146">
    <property type="entry name" value="PKD"/>
    <property type="match status" value="1"/>
</dbReference>
<proteinExistence type="predicted"/>
<dbReference type="EMBL" id="JBIGHX010000010">
    <property type="protein sequence ID" value="MFG6464558.1"/>
    <property type="molecule type" value="Genomic_DNA"/>
</dbReference>
<dbReference type="PROSITE" id="PS51257">
    <property type="entry name" value="PROKAR_LIPOPROTEIN"/>
    <property type="match status" value="1"/>
</dbReference>
<gene>
    <name evidence="3" type="ORF">ACG04Q_23505</name>
</gene>
<organism evidence="3 4">
    <name type="scientific">Pelomonas lactea</name>
    <dbReference type="NCBI Taxonomy" id="3299030"/>
    <lineage>
        <taxon>Bacteria</taxon>
        <taxon>Pseudomonadati</taxon>
        <taxon>Pseudomonadota</taxon>
        <taxon>Betaproteobacteria</taxon>
        <taxon>Burkholderiales</taxon>
        <taxon>Sphaerotilaceae</taxon>
        <taxon>Roseateles</taxon>
    </lineage>
</organism>
<dbReference type="InterPro" id="IPR029865">
    <property type="entry name" value="KIAA0319-like"/>
</dbReference>
<dbReference type="SUPFAM" id="SSF49299">
    <property type="entry name" value="PKD domain"/>
    <property type="match status" value="2"/>
</dbReference>
<feature type="chain" id="PRO_5045852454" evidence="1">
    <location>
        <begin position="23"/>
        <end position="856"/>
    </location>
</feature>
<dbReference type="InterPro" id="IPR035986">
    <property type="entry name" value="PKD_dom_sf"/>
</dbReference>
<dbReference type="Proteomes" id="UP001606302">
    <property type="component" value="Unassembled WGS sequence"/>
</dbReference>
<evidence type="ECO:0000313" key="3">
    <source>
        <dbReference type="EMBL" id="MFG6464558.1"/>
    </source>
</evidence>
<keyword evidence="4" id="KW-1185">Reference proteome</keyword>
<dbReference type="InterPro" id="IPR013783">
    <property type="entry name" value="Ig-like_fold"/>
</dbReference>
<dbReference type="SMART" id="SM00089">
    <property type="entry name" value="PKD"/>
    <property type="match status" value="4"/>
</dbReference>
<name>A0ABW7GRE7_9BURK</name>
<dbReference type="PANTHER" id="PTHR46182:SF2">
    <property type="entry name" value="FI19480P1"/>
    <property type="match status" value="1"/>
</dbReference>
<reference evidence="3 4" key="1">
    <citation type="submission" date="2024-08" db="EMBL/GenBank/DDBJ databases">
        <authorList>
            <person name="Lu H."/>
        </authorList>
    </citation>
    <scope>NUCLEOTIDE SEQUENCE [LARGE SCALE GENOMIC DNA]</scope>
    <source>
        <strain evidence="3 4">DXS20W</strain>
    </source>
</reference>
<evidence type="ECO:0000313" key="4">
    <source>
        <dbReference type="Proteomes" id="UP001606302"/>
    </source>
</evidence>
<dbReference type="SUPFAM" id="SSF51004">
    <property type="entry name" value="C-terminal (heme d1) domain of cytochrome cd1-nitrite reductase"/>
    <property type="match status" value="1"/>
</dbReference>
<feature type="domain" description="PKD/Chitinase" evidence="2">
    <location>
        <begin position="362"/>
        <end position="453"/>
    </location>
</feature>
<evidence type="ECO:0000256" key="1">
    <source>
        <dbReference type="SAM" id="SignalP"/>
    </source>
</evidence>
<sequence>MIKTIRHAAVAACTAAALLALSACGGGSAGGSSPTTNPVAAEPPTAVIRATALAATTTSNATVQAPVGSTLTLDGTGSTSVSGGITSYLWTVTNKPAGSTATLQNATTATATFAPDVAGNYQFTLQVGANGTTASTMLPVTVTAAVPVVNVDASVSFAGPTLTRPTQSVSVGAVIALDGAGSTDANGGPVTLAFSLLSAPAGNTAALAVTGTTARLTPDAVGAYQVRVRATSPSGLYADAVHTFDAAKLAPALAVSTSVSTVVANSNLSAAVGNIVSLDGGGYWSSNSDGTWAVAGKPTNSALTQLTSTSAWAVSFVPDVPGTYSLQYTVVDRSSGASAIHRVAVNVERGPIAIVSASAAPVAQAGGPSYVAATGSAVTLRGTGSQDPAGGALTYNWVLDTLPAGSTASLSGANTATPSFTPDKDGRYTATLTVTNPAGLRAVQSVSVDVGSYAPVVVLDRSQAMVLQGGSITASAASSYSKNNVGALTYRWALDTRPTGSNASISAPNGPALSFTPDVPGSYYASVTVTDGQVSAVSGVSITVLSATAGTVPLAYKPLLMRFSKSQNKLVVVSTNPNQLHLVDPSAGTDVAIALPTTVKAMSLSADGRLAGLLHEGSVSLVDVVTGSLLATTGTSGSQGEVFTANSGIVFVAGSSNSWPYTNVVAINGRTGVTLGTTSLYNTATSPRGVMSESLGRLLIGDFSSLSWTGVNVTTGSFTGMNGQASSNYSASSPMWLSGDESLLFTSGGSYFRVSDLQYLGTLGTAALSVSHSATDVEAVAVTTNGTNTSQYAEVLKRFTGSLLFPAGDIRLPVINGAQSYGLAVFHASDDRRVAVVQTGSNEIQASGVQYFLIVR</sequence>
<dbReference type="RefSeq" id="WP_394513986.1">
    <property type="nucleotide sequence ID" value="NZ_JBIGHX010000010.1"/>
</dbReference>
<comment type="caution">
    <text evidence="3">The sequence shown here is derived from an EMBL/GenBank/DDBJ whole genome shotgun (WGS) entry which is preliminary data.</text>
</comment>
<dbReference type="Pfam" id="PF22352">
    <property type="entry name" value="K319L-like_PKD"/>
    <property type="match status" value="2"/>
</dbReference>
<feature type="domain" description="PKD/Chitinase" evidence="2">
    <location>
        <begin position="456"/>
        <end position="547"/>
    </location>
</feature>
<dbReference type="InterPro" id="IPR011048">
    <property type="entry name" value="Haem_d1_sf"/>
</dbReference>
<feature type="domain" description="PKD/Chitinase" evidence="2">
    <location>
        <begin position="159"/>
        <end position="249"/>
    </location>
</feature>
<protein>
    <submittedName>
        <fullName evidence="3">PKD domain-containing protein</fullName>
    </submittedName>
</protein>